<dbReference type="GO" id="GO:0006355">
    <property type="term" value="P:regulation of DNA-templated transcription"/>
    <property type="evidence" value="ECO:0007669"/>
    <property type="project" value="InterPro"/>
</dbReference>
<dbReference type="OrthoDB" id="9811310at2"/>
<dbReference type="SUPFAM" id="SSF47598">
    <property type="entry name" value="Ribbon-helix-helix"/>
    <property type="match status" value="1"/>
</dbReference>
<evidence type="ECO:0000313" key="1">
    <source>
        <dbReference type="EMBL" id="TGX44567.1"/>
    </source>
</evidence>
<evidence type="ECO:0000313" key="2">
    <source>
        <dbReference type="Proteomes" id="UP000309848"/>
    </source>
</evidence>
<gene>
    <name evidence="1" type="ORF">E5A74_07265</name>
</gene>
<organism evidence="1 2">
    <name type="scientific">Sphingomonas naasensis</name>
    <dbReference type="NCBI Taxonomy" id="1344951"/>
    <lineage>
        <taxon>Bacteria</taxon>
        <taxon>Pseudomonadati</taxon>
        <taxon>Pseudomonadota</taxon>
        <taxon>Alphaproteobacteria</taxon>
        <taxon>Sphingomonadales</taxon>
        <taxon>Sphingomonadaceae</taxon>
        <taxon>Sphingomonas</taxon>
    </lineage>
</organism>
<dbReference type="RefSeq" id="WP_135983581.1">
    <property type="nucleotide sequence ID" value="NZ_JAASQM010000002.1"/>
</dbReference>
<reference evidence="1 2" key="1">
    <citation type="submission" date="2019-04" db="EMBL/GenBank/DDBJ databases">
        <title>Sphingomonas psychrotolerans sp. nov., isolated from soil in the Tianshan Mountains, Xinjiang, China.</title>
        <authorList>
            <person name="Luo Y."/>
            <person name="Sheng H."/>
        </authorList>
    </citation>
    <scope>NUCLEOTIDE SEQUENCE [LARGE SCALE GENOMIC DNA]</scope>
    <source>
        <strain evidence="1 2">KIS18-15</strain>
    </source>
</reference>
<accession>A0A4S1WR03</accession>
<evidence type="ECO:0008006" key="3">
    <source>
        <dbReference type="Google" id="ProtNLM"/>
    </source>
</evidence>
<dbReference type="AlphaFoldDB" id="A0A4S1WR03"/>
<sequence>MEHFNIEVPEGLRAELDQGVRDGGFPGPAEFIAALIRDHRQRRDALIAALIEGEESGFDERSIEDIIAEGRKRAGL</sequence>
<dbReference type="InterPro" id="IPR010985">
    <property type="entry name" value="Ribbon_hlx_hlx"/>
</dbReference>
<protein>
    <recommendedName>
        <fullName evidence="3">Type II toxin-antitoxin system ParD family antitoxin</fullName>
    </recommendedName>
</protein>
<keyword evidence="2" id="KW-1185">Reference proteome</keyword>
<comment type="caution">
    <text evidence="1">The sequence shown here is derived from an EMBL/GenBank/DDBJ whole genome shotgun (WGS) entry which is preliminary data.</text>
</comment>
<dbReference type="Proteomes" id="UP000309848">
    <property type="component" value="Unassembled WGS sequence"/>
</dbReference>
<proteinExistence type="predicted"/>
<name>A0A4S1WR03_9SPHN</name>
<dbReference type="EMBL" id="SRXU01000002">
    <property type="protein sequence ID" value="TGX44567.1"/>
    <property type="molecule type" value="Genomic_DNA"/>
</dbReference>